<reference evidence="1" key="2">
    <citation type="journal article" date="2015" name="Fish Shellfish Immunol.">
        <title>Early steps in the European eel (Anguilla anguilla)-Vibrio vulnificus interaction in the gills: Role of the RtxA13 toxin.</title>
        <authorList>
            <person name="Callol A."/>
            <person name="Pajuelo D."/>
            <person name="Ebbesson L."/>
            <person name="Teles M."/>
            <person name="MacKenzie S."/>
            <person name="Amaro C."/>
        </authorList>
    </citation>
    <scope>NUCLEOTIDE SEQUENCE</scope>
</reference>
<reference evidence="1" key="1">
    <citation type="submission" date="2014-11" db="EMBL/GenBank/DDBJ databases">
        <authorList>
            <person name="Amaro Gonzalez C."/>
        </authorList>
    </citation>
    <scope>NUCLEOTIDE SEQUENCE</scope>
</reference>
<name>A0A0E9V128_ANGAN</name>
<sequence>MAWHCKFCVN</sequence>
<accession>A0A0E9V128</accession>
<evidence type="ECO:0000313" key="1">
    <source>
        <dbReference type="EMBL" id="JAH71160.1"/>
    </source>
</evidence>
<organism evidence="1">
    <name type="scientific">Anguilla anguilla</name>
    <name type="common">European freshwater eel</name>
    <name type="synonym">Muraena anguilla</name>
    <dbReference type="NCBI Taxonomy" id="7936"/>
    <lineage>
        <taxon>Eukaryota</taxon>
        <taxon>Metazoa</taxon>
        <taxon>Chordata</taxon>
        <taxon>Craniata</taxon>
        <taxon>Vertebrata</taxon>
        <taxon>Euteleostomi</taxon>
        <taxon>Actinopterygii</taxon>
        <taxon>Neopterygii</taxon>
        <taxon>Teleostei</taxon>
        <taxon>Anguilliformes</taxon>
        <taxon>Anguillidae</taxon>
        <taxon>Anguilla</taxon>
    </lineage>
</organism>
<proteinExistence type="predicted"/>
<dbReference type="EMBL" id="GBXM01037417">
    <property type="protein sequence ID" value="JAH71160.1"/>
    <property type="molecule type" value="Transcribed_RNA"/>
</dbReference>
<protein>
    <submittedName>
        <fullName evidence="1">Uncharacterized protein</fullName>
    </submittedName>
</protein>